<dbReference type="EMBL" id="VSSQ01034376">
    <property type="protein sequence ID" value="MPM86296.1"/>
    <property type="molecule type" value="Genomic_DNA"/>
</dbReference>
<comment type="caution">
    <text evidence="1">The sequence shown here is derived from an EMBL/GenBank/DDBJ whole genome shotgun (WGS) entry which is preliminary data.</text>
</comment>
<gene>
    <name evidence="1" type="ORF">SDC9_133385</name>
</gene>
<organism evidence="1">
    <name type="scientific">bioreactor metagenome</name>
    <dbReference type="NCBI Taxonomy" id="1076179"/>
    <lineage>
        <taxon>unclassified sequences</taxon>
        <taxon>metagenomes</taxon>
        <taxon>ecological metagenomes</taxon>
    </lineage>
</organism>
<reference evidence="1" key="1">
    <citation type="submission" date="2019-08" db="EMBL/GenBank/DDBJ databases">
        <authorList>
            <person name="Kucharzyk K."/>
            <person name="Murdoch R.W."/>
            <person name="Higgins S."/>
            <person name="Loffler F."/>
        </authorList>
    </citation>
    <scope>NUCLEOTIDE SEQUENCE</scope>
</reference>
<dbReference type="AlphaFoldDB" id="A0A645DA49"/>
<proteinExistence type="predicted"/>
<protein>
    <submittedName>
        <fullName evidence="1">Uncharacterized protein</fullName>
    </submittedName>
</protein>
<name>A0A645DA49_9ZZZZ</name>
<evidence type="ECO:0000313" key="1">
    <source>
        <dbReference type="EMBL" id="MPM86296.1"/>
    </source>
</evidence>
<accession>A0A645DA49</accession>
<sequence>MTTKIKLKAVSQKAVLTVKADPLRLSTRSVSSIMGSSMMAPTVLSSPIMLSLTPNWVR</sequence>